<name>A0A6J4U6A2_9BACT</name>
<feature type="region of interest" description="Disordered" evidence="1">
    <location>
        <begin position="1"/>
        <end position="22"/>
    </location>
</feature>
<feature type="transmembrane region" description="Helical" evidence="2">
    <location>
        <begin position="94"/>
        <end position="113"/>
    </location>
</feature>
<dbReference type="EMBL" id="CADCWE010000110">
    <property type="protein sequence ID" value="CAA9539337.1"/>
    <property type="molecule type" value="Genomic_DNA"/>
</dbReference>
<dbReference type="InterPro" id="IPR009937">
    <property type="entry name" value="Phage_holin_3_6"/>
</dbReference>
<evidence type="ECO:0008006" key="4">
    <source>
        <dbReference type="Google" id="ProtNLM"/>
    </source>
</evidence>
<feature type="transmembrane region" description="Helical" evidence="2">
    <location>
        <begin position="63"/>
        <end position="88"/>
    </location>
</feature>
<dbReference type="AlphaFoldDB" id="A0A6J4U6A2"/>
<dbReference type="Pfam" id="PF07332">
    <property type="entry name" value="Phage_holin_3_6"/>
    <property type="match status" value="1"/>
</dbReference>
<accession>A0A6J4U6A2</accession>
<keyword evidence="2" id="KW-0812">Transmembrane</keyword>
<sequence length="150" mass="15825">MDTSQTNRAGGDPFGREGAGGAPDGYGSLITGVIKDMQDLLRAEVQLAKTELKEDASGIGKGVAFVAGGALVGLVAFIFLMLAATYLLDRWVDRWIAAGIVGLILATIAAIVASTGKKHLSAATLKPEQTIETLKEDQQWAKQQINSVKR</sequence>
<evidence type="ECO:0000256" key="1">
    <source>
        <dbReference type="SAM" id="MobiDB-lite"/>
    </source>
</evidence>
<proteinExistence type="predicted"/>
<organism evidence="3">
    <name type="scientific">uncultured Thermomicrobiales bacterium</name>
    <dbReference type="NCBI Taxonomy" id="1645740"/>
    <lineage>
        <taxon>Bacteria</taxon>
        <taxon>Pseudomonadati</taxon>
        <taxon>Thermomicrobiota</taxon>
        <taxon>Thermomicrobia</taxon>
        <taxon>Thermomicrobiales</taxon>
        <taxon>environmental samples</taxon>
    </lineage>
</organism>
<gene>
    <name evidence="3" type="ORF">AVDCRST_MAG73-1750</name>
</gene>
<reference evidence="3" key="1">
    <citation type="submission" date="2020-02" db="EMBL/GenBank/DDBJ databases">
        <authorList>
            <person name="Meier V. D."/>
        </authorList>
    </citation>
    <scope>NUCLEOTIDE SEQUENCE</scope>
    <source>
        <strain evidence="3">AVDCRST_MAG73</strain>
    </source>
</reference>
<evidence type="ECO:0000313" key="3">
    <source>
        <dbReference type="EMBL" id="CAA9539337.1"/>
    </source>
</evidence>
<keyword evidence="2" id="KW-0472">Membrane</keyword>
<protein>
    <recommendedName>
        <fullName evidence="4">Phage holin family protein</fullName>
    </recommendedName>
</protein>
<evidence type="ECO:0000256" key="2">
    <source>
        <dbReference type="SAM" id="Phobius"/>
    </source>
</evidence>
<keyword evidence="2" id="KW-1133">Transmembrane helix</keyword>